<comment type="caution">
    <text evidence="1">The sequence shown here is derived from an EMBL/GenBank/DDBJ whole genome shotgun (WGS) entry which is preliminary data.</text>
</comment>
<proteinExistence type="predicted"/>
<evidence type="ECO:0000313" key="1">
    <source>
        <dbReference type="EMBL" id="HJH49776.1"/>
    </source>
</evidence>
<feature type="non-terminal residue" evidence="1">
    <location>
        <position position="113"/>
    </location>
</feature>
<reference evidence="1" key="2">
    <citation type="submission" date="2021-09" db="EMBL/GenBank/DDBJ databases">
        <authorList>
            <person name="Gilroy R."/>
        </authorList>
    </citation>
    <scope>NUCLEOTIDE SEQUENCE</scope>
    <source>
        <strain evidence="1">USAMLcec4-12693</strain>
    </source>
</reference>
<dbReference type="Proteomes" id="UP000813420">
    <property type="component" value="Unassembled WGS sequence"/>
</dbReference>
<evidence type="ECO:0000313" key="2">
    <source>
        <dbReference type="Proteomes" id="UP000813420"/>
    </source>
</evidence>
<gene>
    <name evidence="1" type="ORF">K8V39_05865</name>
</gene>
<organism evidence="1 2">
    <name type="scientific">Merdimonas faecis</name>
    <dbReference type="NCBI Taxonomy" id="1653435"/>
    <lineage>
        <taxon>Bacteria</taxon>
        <taxon>Bacillati</taxon>
        <taxon>Bacillota</taxon>
        <taxon>Clostridia</taxon>
        <taxon>Lachnospirales</taxon>
        <taxon>Lachnospiraceae</taxon>
        <taxon>Merdimonas</taxon>
    </lineage>
</organism>
<name>A0A9D2VYA5_9FIRM</name>
<protein>
    <submittedName>
        <fullName evidence="1">Abortive phage infection protein</fullName>
    </submittedName>
</protein>
<sequence length="113" mass="13196">MRYKGAVFSHETALYLLEMADREPIQYTVTMKRGYNPANLTRQGVKVYTVKKEWYSLGMTQARTPMGHMVRIYDAERTLCDVFRGNSQIEVQDRQNAIREYAAKGKKDIPRLM</sequence>
<reference evidence="1" key="1">
    <citation type="journal article" date="2021" name="PeerJ">
        <title>Extensive microbial diversity within the chicken gut microbiome revealed by metagenomics and culture.</title>
        <authorList>
            <person name="Gilroy R."/>
            <person name="Ravi A."/>
            <person name="Getino M."/>
            <person name="Pursley I."/>
            <person name="Horton D.L."/>
            <person name="Alikhan N.F."/>
            <person name="Baker D."/>
            <person name="Gharbi K."/>
            <person name="Hall N."/>
            <person name="Watson M."/>
            <person name="Adriaenssens E.M."/>
            <person name="Foster-Nyarko E."/>
            <person name="Jarju S."/>
            <person name="Secka A."/>
            <person name="Antonio M."/>
            <person name="Oren A."/>
            <person name="Chaudhuri R.R."/>
            <person name="La Ragione R."/>
            <person name="Hildebrand F."/>
            <person name="Pallen M.J."/>
        </authorList>
    </citation>
    <scope>NUCLEOTIDE SEQUENCE</scope>
    <source>
        <strain evidence="1">USAMLcec4-12693</strain>
    </source>
</reference>
<accession>A0A9D2VYA5</accession>
<dbReference type="EMBL" id="DYXE01000050">
    <property type="protein sequence ID" value="HJH49776.1"/>
    <property type="molecule type" value="Genomic_DNA"/>
</dbReference>
<dbReference type="AlphaFoldDB" id="A0A9D2VYA5"/>